<gene>
    <name evidence="2" type="ORF">MNBD_CHLOROFLEXI01-4437</name>
</gene>
<accession>A0A3B0V9A2</accession>
<evidence type="ECO:0000259" key="1">
    <source>
        <dbReference type="Pfam" id="PF12697"/>
    </source>
</evidence>
<feature type="domain" description="AB hydrolase-1" evidence="1">
    <location>
        <begin position="49"/>
        <end position="261"/>
    </location>
</feature>
<sequence length="281" mass="31953">MNNGIPFINFGGEGSILHFAHPNAYPPAGFGQFLRPFTTTHHVTAIQHRPLWPGSQPDEMTDWLVIANDLIRFLDQQGWRQVIGVGHSLGAVATMFAAVQRPDLFSQLILIEPVFLPPTILQMVAANPEKGAFNPMVAGALKRRNHWDSREAAFSRFRRKTVFARFSDEVLWDYVNSATRETETGGFKLVFPREWEARFYTMPPQGVWDALPQLTHPTLAIRAEESDTLWPEAWQLWQEKQPNATFVKVPDCGHMLTLERPLHVAQIIQNYLKTTAAIKQT</sequence>
<proteinExistence type="predicted"/>
<dbReference type="InterPro" id="IPR050266">
    <property type="entry name" value="AB_hydrolase_sf"/>
</dbReference>
<evidence type="ECO:0000313" key="2">
    <source>
        <dbReference type="EMBL" id="VAW34717.1"/>
    </source>
</evidence>
<dbReference type="PANTHER" id="PTHR43798">
    <property type="entry name" value="MONOACYLGLYCEROL LIPASE"/>
    <property type="match status" value="1"/>
</dbReference>
<dbReference type="Gene3D" id="3.40.50.1820">
    <property type="entry name" value="alpha/beta hydrolase"/>
    <property type="match status" value="1"/>
</dbReference>
<protein>
    <recommendedName>
        <fullName evidence="1">AB hydrolase-1 domain-containing protein</fullName>
    </recommendedName>
</protein>
<dbReference type="Pfam" id="PF12697">
    <property type="entry name" value="Abhydrolase_6"/>
    <property type="match status" value="1"/>
</dbReference>
<dbReference type="AlphaFoldDB" id="A0A3B0V9A2"/>
<name>A0A3B0V9A2_9ZZZZ</name>
<reference evidence="2" key="1">
    <citation type="submission" date="2018-06" db="EMBL/GenBank/DDBJ databases">
        <authorList>
            <person name="Zhirakovskaya E."/>
        </authorList>
    </citation>
    <scope>NUCLEOTIDE SEQUENCE</scope>
</reference>
<dbReference type="InterPro" id="IPR000073">
    <property type="entry name" value="AB_hydrolase_1"/>
</dbReference>
<dbReference type="SUPFAM" id="SSF53474">
    <property type="entry name" value="alpha/beta-Hydrolases"/>
    <property type="match status" value="1"/>
</dbReference>
<dbReference type="EMBL" id="UOEU01000547">
    <property type="protein sequence ID" value="VAW34717.1"/>
    <property type="molecule type" value="Genomic_DNA"/>
</dbReference>
<dbReference type="InterPro" id="IPR029058">
    <property type="entry name" value="AB_hydrolase_fold"/>
</dbReference>
<organism evidence="2">
    <name type="scientific">hydrothermal vent metagenome</name>
    <dbReference type="NCBI Taxonomy" id="652676"/>
    <lineage>
        <taxon>unclassified sequences</taxon>
        <taxon>metagenomes</taxon>
        <taxon>ecological metagenomes</taxon>
    </lineage>
</organism>